<dbReference type="Pfam" id="PF13802">
    <property type="entry name" value="Gal_mutarotas_2"/>
    <property type="match status" value="1"/>
</dbReference>
<keyword evidence="3 4" id="KW-0326">Glycosidase</keyword>
<dbReference type="InterPro" id="IPR011013">
    <property type="entry name" value="Gal_mutarotase_sf_dom"/>
</dbReference>
<dbReference type="PANTHER" id="PTHR22762:SF166">
    <property type="entry name" value="ALPHA-GLUCOSIDASE"/>
    <property type="match status" value="1"/>
</dbReference>
<dbReference type="InterPro" id="IPR013780">
    <property type="entry name" value="Glyco_hydro_b"/>
</dbReference>
<evidence type="ECO:0000259" key="8">
    <source>
        <dbReference type="Pfam" id="PF21365"/>
    </source>
</evidence>
<feature type="domain" description="Glycosyl hydrolase family 31 C-terminal" evidence="8">
    <location>
        <begin position="585"/>
        <end position="670"/>
    </location>
</feature>
<dbReference type="SUPFAM" id="SSF74650">
    <property type="entry name" value="Galactose mutarotase-like"/>
    <property type="match status" value="1"/>
</dbReference>
<evidence type="ECO:0000256" key="1">
    <source>
        <dbReference type="ARBA" id="ARBA00007806"/>
    </source>
</evidence>
<protein>
    <submittedName>
        <fullName evidence="9">Glycoside hydrolase family 31 protein</fullName>
        <ecNumber evidence="9">3.2.1.-</ecNumber>
    </submittedName>
</protein>
<sequence>MTNKRLDYQINDQTVVVRYQQGLLQLTVLTSEIVRVLKNTTVGDYSYAIEGNKQQATDFSVDEQDQQLILTTAALRIEINDDQLIDVFNDAGQPLVLDYRGQRTPLDRDMDEAQAKLASAEGHETDANANAGVGYQEVVKDLAADEVFYGLGDKSGFINKRGYEYDNWNTDDPAPQMENFKSLYKSVPFLLGLKDGVPYGLFFDNTYRSHFDLGKENQHYYFYSVVNGCLDYYIIGGKTLREVIKNYTYLTGRTPLPQKWTLGYQQSRWGYKNAQQIGEIAAKMRQYQLPCDVIHLDIDYMDDFRVFTWDQKKYPQMKQFLADLKAQGIKIVTIIDPGVKQDPGYDIYDAGVRNNFFAKTPEDYNYVNRVWPGDSVYPDFGKTRVQKWWAENHQSLTDIGVSGIWNDMNEPASFIGEIPDEIIFSDHDQPATHGKMHNVYGHNMSKATYTGLKDQQQRRPFVITRAAFAGTQKYSTVWTGDNHSLWAHLQMMIPQLCNLGMSGFAFAGTDIGGFGSDATPELLTRWIEAAIFSPLLRNHSAMGTRHQEPWSFGEPTLSTYRKYLQLRYHLLPYLYDLFAEGEQTGLPILRAMVLDDEQDPRLRNLNDQFMVGDRLLVAPIVTVGQTKRLVYLPAGEWLDFWTGATYQGQQDIVVTAPLDYLPLFVRKNSLLPWHAENRTSVQAAPETKITFRLFGDHGSYQHYQDNGLDFAYQQGEYNLYQVEVDGRQQRIELLQHGYQPVYQEITLETANGQQVFNFDTESGQYILR</sequence>
<dbReference type="Proteomes" id="UP001597191">
    <property type="component" value="Unassembled WGS sequence"/>
</dbReference>
<dbReference type="EC" id="3.2.1.-" evidence="9"/>
<evidence type="ECO:0000259" key="6">
    <source>
        <dbReference type="Pfam" id="PF13802"/>
    </source>
</evidence>
<dbReference type="SUPFAM" id="SSF51445">
    <property type="entry name" value="(Trans)glycosidases"/>
    <property type="match status" value="1"/>
</dbReference>
<keyword evidence="2 4" id="KW-0378">Hydrolase</keyword>
<dbReference type="GO" id="GO:0016798">
    <property type="term" value="F:hydrolase activity, acting on glycosyl bonds"/>
    <property type="evidence" value="ECO:0007669"/>
    <property type="project" value="UniProtKB-KW"/>
</dbReference>
<accession>A0ABW4BKR2</accession>
<dbReference type="CDD" id="cd14752">
    <property type="entry name" value="GH31_N"/>
    <property type="match status" value="1"/>
</dbReference>
<feature type="domain" description="DUF5110" evidence="7">
    <location>
        <begin position="689"/>
        <end position="744"/>
    </location>
</feature>
<dbReference type="InterPro" id="IPR000322">
    <property type="entry name" value="Glyco_hydro_31_TIM"/>
</dbReference>
<proteinExistence type="inferred from homology"/>
<comment type="similarity">
    <text evidence="1 4">Belongs to the glycosyl hydrolase 31 family.</text>
</comment>
<reference evidence="10" key="1">
    <citation type="journal article" date="2019" name="Int. J. Syst. Evol. Microbiol.">
        <title>The Global Catalogue of Microorganisms (GCM) 10K type strain sequencing project: providing services to taxonomists for standard genome sequencing and annotation.</title>
        <authorList>
            <consortium name="The Broad Institute Genomics Platform"/>
            <consortium name="The Broad Institute Genome Sequencing Center for Infectious Disease"/>
            <person name="Wu L."/>
            <person name="Ma J."/>
        </authorList>
    </citation>
    <scope>NUCLEOTIDE SEQUENCE [LARGE SCALE GENOMIC DNA]</scope>
    <source>
        <strain evidence="10">CCM 8937</strain>
    </source>
</reference>
<evidence type="ECO:0000256" key="3">
    <source>
        <dbReference type="ARBA" id="ARBA00023295"/>
    </source>
</evidence>
<dbReference type="Gene3D" id="2.60.40.1180">
    <property type="entry name" value="Golgi alpha-mannosidase II"/>
    <property type="match status" value="2"/>
</dbReference>
<feature type="domain" description="Glycoside hydrolase family 31 N-terminal" evidence="6">
    <location>
        <begin position="24"/>
        <end position="212"/>
    </location>
</feature>
<dbReference type="PROSITE" id="PS00129">
    <property type="entry name" value="GLYCOSYL_HYDROL_F31_1"/>
    <property type="match status" value="1"/>
</dbReference>
<dbReference type="InterPro" id="IPR017853">
    <property type="entry name" value="GH"/>
</dbReference>
<evidence type="ECO:0000259" key="7">
    <source>
        <dbReference type="Pfam" id="PF17137"/>
    </source>
</evidence>
<dbReference type="Pfam" id="PF21365">
    <property type="entry name" value="Glyco_hydro_31_3rd"/>
    <property type="match status" value="1"/>
</dbReference>
<dbReference type="InterPro" id="IPR025887">
    <property type="entry name" value="Glyco_hydro_31_N_dom"/>
</dbReference>
<dbReference type="InterPro" id="IPR030458">
    <property type="entry name" value="Glyco_hydro_31_AS"/>
</dbReference>
<dbReference type="CDD" id="cd06604">
    <property type="entry name" value="GH31_glucosidase_II_MalA"/>
    <property type="match status" value="1"/>
</dbReference>
<dbReference type="InterPro" id="IPR048395">
    <property type="entry name" value="Glyco_hydro_31_C"/>
</dbReference>
<dbReference type="PANTHER" id="PTHR22762">
    <property type="entry name" value="ALPHA-GLUCOSIDASE"/>
    <property type="match status" value="1"/>
</dbReference>
<dbReference type="SUPFAM" id="SSF51011">
    <property type="entry name" value="Glycosyl hydrolase domain"/>
    <property type="match status" value="1"/>
</dbReference>
<name>A0ABW4BKR2_9LACO</name>
<organism evidence="9 10">
    <name type="scientific">Lapidilactobacillus gannanensis</name>
    <dbReference type="NCBI Taxonomy" id="2486002"/>
    <lineage>
        <taxon>Bacteria</taxon>
        <taxon>Bacillati</taxon>
        <taxon>Bacillota</taxon>
        <taxon>Bacilli</taxon>
        <taxon>Lactobacillales</taxon>
        <taxon>Lactobacillaceae</taxon>
        <taxon>Lapidilactobacillus</taxon>
    </lineage>
</organism>
<dbReference type="Gene3D" id="2.60.40.1760">
    <property type="entry name" value="glycosyl hydrolase (family 31)"/>
    <property type="match status" value="1"/>
</dbReference>
<dbReference type="Pfam" id="PF17137">
    <property type="entry name" value="DUF5110"/>
    <property type="match status" value="1"/>
</dbReference>
<evidence type="ECO:0000313" key="9">
    <source>
        <dbReference type="EMBL" id="MFD1410836.1"/>
    </source>
</evidence>
<dbReference type="RefSeq" id="WP_125648026.1">
    <property type="nucleotide sequence ID" value="NZ_JBHTOH010000025.1"/>
</dbReference>
<dbReference type="Gene3D" id="3.20.20.80">
    <property type="entry name" value="Glycosidases"/>
    <property type="match status" value="2"/>
</dbReference>
<comment type="caution">
    <text evidence="9">The sequence shown here is derived from an EMBL/GenBank/DDBJ whole genome shotgun (WGS) entry which is preliminary data.</text>
</comment>
<keyword evidence="10" id="KW-1185">Reference proteome</keyword>
<evidence type="ECO:0000256" key="2">
    <source>
        <dbReference type="ARBA" id="ARBA00022801"/>
    </source>
</evidence>
<dbReference type="InterPro" id="IPR033403">
    <property type="entry name" value="DUF5110"/>
</dbReference>
<evidence type="ECO:0000313" key="10">
    <source>
        <dbReference type="Proteomes" id="UP001597191"/>
    </source>
</evidence>
<evidence type="ECO:0000256" key="4">
    <source>
        <dbReference type="RuleBase" id="RU361185"/>
    </source>
</evidence>
<feature type="domain" description="Glycoside hydrolase family 31 TIM barrel" evidence="5">
    <location>
        <begin position="254"/>
        <end position="577"/>
    </location>
</feature>
<dbReference type="EMBL" id="JBHTOH010000025">
    <property type="protein sequence ID" value="MFD1410836.1"/>
    <property type="molecule type" value="Genomic_DNA"/>
</dbReference>
<dbReference type="Pfam" id="PF01055">
    <property type="entry name" value="Glyco_hydro_31_2nd"/>
    <property type="match status" value="1"/>
</dbReference>
<evidence type="ECO:0000259" key="5">
    <source>
        <dbReference type="Pfam" id="PF01055"/>
    </source>
</evidence>
<gene>
    <name evidence="9" type="ORF">ACFQ4R_04295</name>
</gene>